<feature type="region of interest" description="Disordered" evidence="1">
    <location>
        <begin position="138"/>
        <end position="159"/>
    </location>
</feature>
<dbReference type="AlphaFoldDB" id="A0A3R9PVI4"/>
<evidence type="ECO:0008006" key="4">
    <source>
        <dbReference type="Google" id="ProtNLM"/>
    </source>
</evidence>
<dbReference type="SUPFAM" id="SSF49785">
    <property type="entry name" value="Galactose-binding domain-like"/>
    <property type="match status" value="1"/>
</dbReference>
<dbReference type="Proteomes" id="UP000269669">
    <property type="component" value="Unassembled WGS sequence"/>
</dbReference>
<comment type="caution">
    <text evidence="2">The sequence shown here is derived from an EMBL/GenBank/DDBJ whole genome shotgun (WGS) entry which is preliminary data.</text>
</comment>
<name>A0A3R9PVI4_9BACT</name>
<accession>A0A3R9PVI4</accession>
<sequence>MRKSIVSASNAGASPEVGEWLDLDSVARVEITSEDPAFPIEHALGKDVTTGWRASMTGPQIVRLLFDAPLAIRRIQLHFVDKVSERSQEFAVFAGEVGELGEVVRQQWNFSPHGTTEESEDYTVDLRDVTVLELRIDPDRSHDPKQSRHHASLQRLRLA</sequence>
<reference evidence="2 3" key="1">
    <citation type="submission" date="2018-12" db="EMBL/GenBank/DDBJ databases">
        <title>Sequencing of bacterial isolates from soil warming experiment in Harvard Forest, Massachusetts, USA.</title>
        <authorList>
            <person name="Deangelis K."/>
        </authorList>
    </citation>
    <scope>NUCLEOTIDE SEQUENCE [LARGE SCALE GENOMIC DNA]</scope>
    <source>
        <strain evidence="2 3">EB153</strain>
    </source>
</reference>
<proteinExistence type="predicted"/>
<dbReference type="EMBL" id="RSDW01000001">
    <property type="protein sequence ID" value="RSL18805.1"/>
    <property type="molecule type" value="Genomic_DNA"/>
</dbReference>
<gene>
    <name evidence="2" type="ORF">EDE15_4407</name>
</gene>
<evidence type="ECO:0000313" key="3">
    <source>
        <dbReference type="Proteomes" id="UP000269669"/>
    </source>
</evidence>
<feature type="compositionally biased region" description="Basic residues" evidence="1">
    <location>
        <begin position="147"/>
        <end position="159"/>
    </location>
</feature>
<keyword evidence="3" id="KW-1185">Reference proteome</keyword>
<evidence type="ECO:0000313" key="2">
    <source>
        <dbReference type="EMBL" id="RSL18805.1"/>
    </source>
</evidence>
<organism evidence="2 3">
    <name type="scientific">Edaphobacter aggregans</name>
    <dbReference type="NCBI Taxonomy" id="570835"/>
    <lineage>
        <taxon>Bacteria</taxon>
        <taxon>Pseudomonadati</taxon>
        <taxon>Acidobacteriota</taxon>
        <taxon>Terriglobia</taxon>
        <taxon>Terriglobales</taxon>
        <taxon>Acidobacteriaceae</taxon>
        <taxon>Edaphobacter</taxon>
    </lineage>
</organism>
<dbReference type="InterPro" id="IPR008979">
    <property type="entry name" value="Galactose-bd-like_sf"/>
</dbReference>
<protein>
    <recommendedName>
        <fullName evidence="4">Carbohydrate-binding protein</fullName>
    </recommendedName>
</protein>
<dbReference type="RefSeq" id="WP_125487108.1">
    <property type="nucleotide sequence ID" value="NZ_RSDW01000001.1"/>
</dbReference>
<evidence type="ECO:0000256" key="1">
    <source>
        <dbReference type="SAM" id="MobiDB-lite"/>
    </source>
</evidence>
<dbReference type="OrthoDB" id="5572942at2"/>